<reference evidence="2 3" key="1">
    <citation type="journal article" date="2019" name="Nat. Ecol. Evol.">
        <title>Megaphylogeny resolves global patterns of mushroom evolution.</title>
        <authorList>
            <person name="Varga T."/>
            <person name="Krizsan K."/>
            <person name="Foldi C."/>
            <person name="Dima B."/>
            <person name="Sanchez-Garcia M."/>
            <person name="Sanchez-Ramirez S."/>
            <person name="Szollosi G.J."/>
            <person name="Szarkandi J.G."/>
            <person name="Papp V."/>
            <person name="Albert L."/>
            <person name="Andreopoulos W."/>
            <person name="Angelini C."/>
            <person name="Antonin V."/>
            <person name="Barry K.W."/>
            <person name="Bougher N.L."/>
            <person name="Buchanan P."/>
            <person name="Buyck B."/>
            <person name="Bense V."/>
            <person name="Catcheside P."/>
            <person name="Chovatia M."/>
            <person name="Cooper J."/>
            <person name="Damon W."/>
            <person name="Desjardin D."/>
            <person name="Finy P."/>
            <person name="Geml J."/>
            <person name="Haridas S."/>
            <person name="Hughes K."/>
            <person name="Justo A."/>
            <person name="Karasinski D."/>
            <person name="Kautmanova I."/>
            <person name="Kiss B."/>
            <person name="Kocsube S."/>
            <person name="Kotiranta H."/>
            <person name="LaButti K.M."/>
            <person name="Lechner B.E."/>
            <person name="Liimatainen K."/>
            <person name="Lipzen A."/>
            <person name="Lukacs Z."/>
            <person name="Mihaltcheva S."/>
            <person name="Morgado L.N."/>
            <person name="Niskanen T."/>
            <person name="Noordeloos M.E."/>
            <person name="Ohm R.A."/>
            <person name="Ortiz-Santana B."/>
            <person name="Ovrebo C."/>
            <person name="Racz N."/>
            <person name="Riley R."/>
            <person name="Savchenko A."/>
            <person name="Shiryaev A."/>
            <person name="Soop K."/>
            <person name="Spirin V."/>
            <person name="Szebenyi C."/>
            <person name="Tomsovsky M."/>
            <person name="Tulloss R.E."/>
            <person name="Uehling J."/>
            <person name="Grigoriev I.V."/>
            <person name="Vagvolgyi C."/>
            <person name="Papp T."/>
            <person name="Martin F.M."/>
            <person name="Miettinen O."/>
            <person name="Hibbett D.S."/>
            <person name="Nagy L.G."/>
        </authorList>
    </citation>
    <scope>NUCLEOTIDE SEQUENCE [LARGE SCALE GENOMIC DNA]</scope>
    <source>
        <strain evidence="2 3">CBS 962.96</strain>
    </source>
</reference>
<gene>
    <name evidence="2" type="ORF">K435DRAFT_683001</name>
</gene>
<name>A0A4S8LD04_DENBC</name>
<dbReference type="OrthoDB" id="3069387at2759"/>
<feature type="non-terminal residue" evidence="2">
    <location>
        <position position="1"/>
    </location>
</feature>
<dbReference type="Pfam" id="PF20149">
    <property type="entry name" value="DUF6532"/>
    <property type="match status" value="1"/>
</dbReference>
<sequence length="279" mass="31512">TDWPEHALLISYTRGKDLPLKKQHALIVSVVQGAISKLQVQCVLEHAFPELLDKIATARTVLLESAVTVVRKDVRMKDISERLSCDLEFVTPLSNLIIDRISTFRKSLKDQAEKEIAAYELGTEEKCAARVEGILELDKFVFPGTWDESKWNPPYCHIAIKKTLKRSFFHTPKHLGSQLTPTFTCAYQDPTGVDRRNEMPVTMVALVATAIFAGLAEWTNGTYAPISFSGDRYSSVYDAHVEALNDLIRTHPKNMHNILAGLLEYCRYVIVRFLSLAIY</sequence>
<dbReference type="InterPro" id="IPR045341">
    <property type="entry name" value="DUF6532"/>
</dbReference>
<dbReference type="EMBL" id="ML179481">
    <property type="protein sequence ID" value="THU86754.1"/>
    <property type="molecule type" value="Genomic_DNA"/>
</dbReference>
<evidence type="ECO:0000313" key="2">
    <source>
        <dbReference type="EMBL" id="THU86754.1"/>
    </source>
</evidence>
<keyword evidence="3" id="KW-1185">Reference proteome</keyword>
<dbReference type="AlphaFoldDB" id="A0A4S8LD04"/>
<protein>
    <recommendedName>
        <fullName evidence="1">DUF6532 domain-containing protein</fullName>
    </recommendedName>
</protein>
<evidence type="ECO:0000313" key="3">
    <source>
        <dbReference type="Proteomes" id="UP000297245"/>
    </source>
</evidence>
<feature type="domain" description="DUF6532" evidence="1">
    <location>
        <begin position="34"/>
        <end position="247"/>
    </location>
</feature>
<organism evidence="2 3">
    <name type="scientific">Dendrothele bispora (strain CBS 962.96)</name>
    <dbReference type="NCBI Taxonomy" id="1314807"/>
    <lineage>
        <taxon>Eukaryota</taxon>
        <taxon>Fungi</taxon>
        <taxon>Dikarya</taxon>
        <taxon>Basidiomycota</taxon>
        <taxon>Agaricomycotina</taxon>
        <taxon>Agaricomycetes</taxon>
        <taxon>Agaricomycetidae</taxon>
        <taxon>Agaricales</taxon>
        <taxon>Agaricales incertae sedis</taxon>
        <taxon>Dendrothele</taxon>
    </lineage>
</organism>
<dbReference type="Proteomes" id="UP000297245">
    <property type="component" value="Unassembled WGS sequence"/>
</dbReference>
<evidence type="ECO:0000259" key="1">
    <source>
        <dbReference type="Pfam" id="PF20149"/>
    </source>
</evidence>
<accession>A0A4S8LD04</accession>
<proteinExistence type="predicted"/>